<name>A0ACB7PM48_9PEZI</name>
<reference evidence="1 2" key="1">
    <citation type="journal article" date="2021" name="Nat. Commun.">
        <title>Genetic determinants of endophytism in the Arabidopsis root mycobiome.</title>
        <authorList>
            <person name="Mesny F."/>
            <person name="Miyauchi S."/>
            <person name="Thiergart T."/>
            <person name="Pickel B."/>
            <person name="Atanasova L."/>
            <person name="Karlsson M."/>
            <person name="Huettel B."/>
            <person name="Barry K.W."/>
            <person name="Haridas S."/>
            <person name="Chen C."/>
            <person name="Bauer D."/>
            <person name="Andreopoulos W."/>
            <person name="Pangilinan J."/>
            <person name="LaButti K."/>
            <person name="Riley R."/>
            <person name="Lipzen A."/>
            <person name="Clum A."/>
            <person name="Drula E."/>
            <person name="Henrissat B."/>
            <person name="Kohler A."/>
            <person name="Grigoriev I.V."/>
            <person name="Martin F.M."/>
            <person name="Hacquard S."/>
        </authorList>
    </citation>
    <scope>NUCLEOTIDE SEQUENCE [LARGE SCALE GENOMIC DNA]</scope>
    <source>
        <strain evidence="1 2">MPI-SDFR-AT-0079</strain>
    </source>
</reference>
<sequence length="240" mass="26746">MNPPPQATRLLGQSPARDRCARGKRKQTTSRPNTYTGEETIEHSSGFTYMLQERQNRPIPPTRDTRRHETGRQTPPRHVSRNNWSLHPPPPLSSACHAHHPTISSHPLWRLRYPSPSLPPCLDLFNIPLSHLLPSIARWPCQHSLSSREEVARLGSGGVPSESVTPWIPLDLPDSGRLQSPERGPQTRTATTVGNHAIVDLFDKEGLRRDSSTIFPQQRSGRISSLLGGGGQESWQQSAN</sequence>
<organism evidence="1 2">
    <name type="scientific">Chaetomium tenue</name>
    <dbReference type="NCBI Taxonomy" id="1854479"/>
    <lineage>
        <taxon>Eukaryota</taxon>
        <taxon>Fungi</taxon>
        <taxon>Dikarya</taxon>
        <taxon>Ascomycota</taxon>
        <taxon>Pezizomycotina</taxon>
        <taxon>Sordariomycetes</taxon>
        <taxon>Sordariomycetidae</taxon>
        <taxon>Sordariales</taxon>
        <taxon>Chaetomiaceae</taxon>
        <taxon>Chaetomium</taxon>
    </lineage>
</organism>
<accession>A0ACB7PM48</accession>
<protein>
    <submittedName>
        <fullName evidence="1">Uncharacterized protein</fullName>
    </submittedName>
</protein>
<gene>
    <name evidence="1" type="ORF">F5144DRAFT_554410</name>
</gene>
<evidence type="ECO:0000313" key="2">
    <source>
        <dbReference type="Proteomes" id="UP000724584"/>
    </source>
</evidence>
<dbReference type="EMBL" id="JAGIZQ010000001">
    <property type="protein sequence ID" value="KAH6649857.1"/>
    <property type="molecule type" value="Genomic_DNA"/>
</dbReference>
<dbReference type="Proteomes" id="UP000724584">
    <property type="component" value="Unassembled WGS sequence"/>
</dbReference>
<proteinExistence type="predicted"/>
<evidence type="ECO:0000313" key="1">
    <source>
        <dbReference type="EMBL" id="KAH6649857.1"/>
    </source>
</evidence>
<comment type="caution">
    <text evidence="1">The sequence shown here is derived from an EMBL/GenBank/DDBJ whole genome shotgun (WGS) entry which is preliminary data.</text>
</comment>
<keyword evidence="2" id="KW-1185">Reference proteome</keyword>